<dbReference type="EMBL" id="BMER01000001">
    <property type="protein sequence ID" value="GGG87931.1"/>
    <property type="molecule type" value="Genomic_DNA"/>
</dbReference>
<keyword evidence="2" id="KW-1185">Reference proteome</keyword>
<name>A0A917M9J6_9SPHI</name>
<gene>
    <name evidence="1" type="ORF">GCM10007415_22320</name>
</gene>
<organism evidence="1 2">
    <name type="scientific">Parapedobacter pyrenivorans</name>
    <dbReference type="NCBI Taxonomy" id="1305674"/>
    <lineage>
        <taxon>Bacteria</taxon>
        <taxon>Pseudomonadati</taxon>
        <taxon>Bacteroidota</taxon>
        <taxon>Sphingobacteriia</taxon>
        <taxon>Sphingobacteriales</taxon>
        <taxon>Sphingobacteriaceae</taxon>
        <taxon>Parapedobacter</taxon>
    </lineage>
</organism>
<comment type="caution">
    <text evidence="1">The sequence shown here is derived from an EMBL/GenBank/DDBJ whole genome shotgun (WGS) entry which is preliminary data.</text>
</comment>
<evidence type="ECO:0000313" key="2">
    <source>
        <dbReference type="Proteomes" id="UP000660862"/>
    </source>
</evidence>
<evidence type="ECO:0000313" key="1">
    <source>
        <dbReference type="EMBL" id="GGG87931.1"/>
    </source>
</evidence>
<reference evidence="1" key="1">
    <citation type="journal article" date="2014" name="Int. J. Syst. Evol. Microbiol.">
        <title>Complete genome sequence of Corynebacterium casei LMG S-19264T (=DSM 44701T), isolated from a smear-ripened cheese.</title>
        <authorList>
            <consortium name="US DOE Joint Genome Institute (JGI-PGF)"/>
            <person name="Walter F."/>
            <person name="Albersmeier A."/>
            <person name="Kalinowski J."/>
            <person name="Ruckert C."/>
        </authorList>
    </citation>
    <scope>NUCLEOTIDE SEQUENCE</scope>
    <source>
        <strain evidence="1">CGMCC 1.12195</strain>
    </source>
</reference>
<dbReference type="AlphaFoldDB" id="A0A917M9J6"/>
<sequence>MNMAIPYETADKIMAIDDPSSIPKLKKYRNIIVNPVAVSANLKRQGVIAFIIYDFKNFLISSE</sequence>
<proteinExistence type="predicted"/>
<reference evidence="1" key="2">
    <citation type="submission" date="2020-09" db="EMBL/GenBank/DDBJ databases">
        <authorList>
            <person name="Sun Q."/>
            <person name="Zhou Y."/>
        </authorList>
    </citation>
    <scope>NUCLEOTIDE SEQUENCE</scope>
    <source>
        <strain evidence="1">CGMCC 1.12195</strain>
    </source>
</reference>
<dbReference type="Proteomes" id="UP000660862">
    <property type="component" value="Unassembled WGS sequence"/>
</dbReference>
<accession>A0A917M9J6</accession>
<protein>
    <submittedName>
        <fullName evidence="1">Uncharacterized protein</fullName>
    </submittedName>
</protein>